<organism evidence="2 3">
    <name type="scientific">Paramecium primaurelia</name>
    <dbReference type="NCBI Taxonomy" id="5886"/>
    <lineage>
        <taxon>Eukaryota</taxon>
        <taxon>Sar</taxon>
        <taxon>Alveolata</taxon>
        <taxon>Ciliophora</taxon>
        <taxon>Intramacronucleata</taxon>
        <taxon>Oligohymenophorea</taxon>
        <taxon>Peniculida</taxon>
        <taxon>Parameciidae</taxon>
        <taxon>Paramecium</taxon>
    </lineage>
</organism>
<feature type="transmembrane region" description="Helical" evidence="1">
    <location>
        <begin position="1071"/>
        <end position="1096"/>
    </location>
</feature>
<dbReference type="Proteomes" id="UP000688137">
    <property type="component" value="Unassembled WGS sequence"/>
</dbReference>
<evidence type="ECO:0008006" key="4">
    <source>
        <dbReference type="Google" id="ProtNLM"/>
    </source>
</evidence>
<feature type="transmembrane region" description="Helical" evidence="1">
    <location>
        <begin position="76"/>
        <end position="101"/>
    </location>
</feature>
<name>A0A8S1MQS5_PARPR</name>
<keyword evidence="1" id="KW-1133">Transmembrane helix</keyword>
<dbReference type="OMA" id="MKNDEQN"/>
<keyword evidence="1" id="KW-0472">Membrane</keyword>
<evidence type="ECO:0000313" key="3">
    <source>
        <dbReference type="Proteomes" id="UP000688137"/>
    </source>
</evidence>
<feature type="transmembrane region" description="Helical" evidence="1">
    <location>
        <begin position="1280"/>
        <end position="1300"/>
    </location>
</feature>
<keyword evidence="3" id="KW-1185">Reference proteome</keyword>
<feature type="transmembrane region" description="Helical" evidence="1">
    <location>
        <begin position="158"/>
        <end position="175"/>
    </location>
</feature>
<feature type="transmembrane region" description="Helical" evidence="1">
    <location>
        <begin position="181"/>
        <end position="201"/>
    </location>
</feature>
<protein>
    <recommendedName>
        <fullName evidence="4">Transmembrane protein</fullName>
    </recommendedName>
</protein>
<reference evidence="2" key="1">
    <citation type="submission" date="2021-01" db="EMBL/GenBank/DDBJ databases">
        <authorList>
            <consortium name="Genoscope - CEA"/>
            <person name="William W."/>
        </authorList>
    </citation>
    <scope>NUCLEOTIDE SEQUENCE</scope>
</reference>
<proteinExistence type="predicted"/>
<keyword evidence="1" id="KW-0812">Transmembrane</keyword>
<gene>
    <name evidence="2" type="ORF">PPRIM_AZ9-3.1.T0660122</name>
</gene>
<evidence type="ECO:0000313" key="2">
    <source>
        <dbReference type="EMBL" id="CAD8081692.1"/>
    </source>
</evidence>
<evidence type="ECO:0000256" key="1">
    <source>
        <dbReference type="SAM" id="Phobius"/>
    </source>
</evidence>
<dbReference type="EMBL" id="CAJJDM010000068">
    <property type="protein sequence ID" value="CAD8081692.1"/>
    <property type="molecule type" value="Genomic_DNA"/>
</dbReference>
<sequence>MFKKNQFNLQLLAQLLEFENKAYILPEHLVNILLLQHSLINISYLYQRNVKSWIYILVLFARPQLIINIEYLDFLMLAYIILWFVFLFNQNFYGASLISLFNTLLKTAIFNFVLEQMKDNLGISIGLFISIQQFLDVLLIQGTLTVNTINFQIPYSNYLNIIDFILNILLIYFQLFKFDQLVIQILALIKSCFQFILVIFYNNYRNSLIRKIVAFSHLATVIFGIIDFVNYQHSYTLVILPLLLKIILQKQFSNHNVDDPILKASILLYEGKVFECFIVLNNLKDLGIMRQAKSNQQMKLCVAQIIVKISKPNQALKGVCQQLMKNDEQNILLSNQLNSLIENKLSLLQNFKDLNFKQLLNYSNKVNSINYQLEKLHNEQNSMMIQSLQVFFYSEILNDLLKGQQIQSSFSTSQETQIKFNDSILSKLIYLVANYQNNKLIVKSISSNAPKTFCNKTLEELVPQGVREWHSLLVDKFVTDGESKYVRNLNNNYITNENFIENVQFAIDIFYTDQVDFVCLFQPTLLQTKTVIINQDYQITSMSSDFSDFVNLSKYFKIGQQIDKFIPSVTQIRESCYLENMIVMQSDQIQSSKNFTDKRAEMNYYCDVNITVKMDNQKMLYMIIQFENFKKQLIKKNEDQIVEQQQIVQKKTYEIIPFELENNAIQDPYEFSEDQQDINYMQNYLYIDEKTVVQQQIFTPRDEEVSLVRFQRVAKRFKSQFKKSQFQEEQQAQFYDVQSQVSSLKQFRNSKFYRKYELYNKFLQYVPYYRLHKLVIAIMFLLCLFQIIFMIIQLTSMSLVTLSEDINLLEIKNLIFQPIELFLVTRWTLFNYKNQLNEKQITLEEYTNRTGFALSNLDLGYDQLNNNIQSVLFKKELQALLETKYFNAYQYLDTYKNEQYNMTLRAAIQVLLNFQYTLKMNYKIEKTVSIDTPQVFYSYKNYKVLNDIAQQLNLDVIQETLTRANLIQKNIETILALDQSLLLFFLFLILILQQIINRRLKQCINLKQYVDERELELEIKKYQQCLNQMRLDNSFKFQYRLNLELKEQQFQQVQSNDIQTKIKFQKISSNFIVKYGVILSVIYIIFSLNHFVMYFLQNNFLYKYPETTLFLEGITNLGVDFPCMFAQREILYERKRLFYLTQEDFDNIYQRIILALNNTAKFDSFQKDFSKILVTQKYQDYYEQLQVSNLCDYIPINLKQKSEFICPQIFNQNMLLGLKAVLIYSYNLIAKEIEINKFTKRLIIVYNELDGVFILSQIIKDVNAQFVQDLKELTYQLVQILYIINISYVISISLIIFIWIPKIAIRFINNSKQIIQFVQILPSYSLFTNDQFERILRSFLNQK</sequence>
<feature type="transmembrane region" description="Helical" evidence="1">
    <location>
        <begin position="774"/>
        <end position="794"/>
    </location>
</feature>
<accession>A0A8S1MQS5</accession>
<comment type="caution">
    <text evidence="2">The sequence shown here is derived from an EMBL/GenBank/DDBJ whole genome shotgun (WGS) entry which is preliminary data.</text>
</comment>
<feature type="transmembrane region" description="Helical" evidence="1">
    <location>
        <begin position="973"/>
        <end position="992"/>
    </location>
</feature>